<evidence type="ECO:0000256" key="4">
    <source>
        <dbReference type="PROSITE-ProRule" id="PRU01161"/>
    </source>
</evidence>
<feature type="short sequence motif" description="GXGXXG" evidence="4">
    <location>
        <begin position="14"/>
        <end position="19"/>
    </location>
</feature>
<keyword evidence="1 4" id="KW-0378">Hydrolase</keyword>
<accession>A0A158JWU4</accession>
<dbReference type="PANTHER" id="PTHR24185">
    <property type="entry name" value="CALCIUM-INDEPENDENT PHOSPHOLIPASE A2-GAMMA"/>
    <property type="match status" value="1"/>
</dbReference>
<dbReference type="PROSITE" id="PS51635">
    <property type="entry name" value="PNPLA"/>
    <property type="match status" value="1"/>
</dbReference>
<dbReference type="Gene3D" id="3.40.1090.10">
    <property type="entry name" value="Cytosolic phospholipase A2 catalytic domain"/>
    <property type="match status" value="1"/>
</dbReference>
<dbReference type="Proteomes" id="UP000054683">
    <property type="component" value="Unassembled WGS sequence"/>
</dbReference>
<evidence type="ECO:0000256" key="1">
    <source>
        <dbReference type="ARBA" id="ARBA00022801"/>
    </source>
</evidence>
<feature type="short sequence motif" description="DGA/G" evidence="4">
    <location>
        <begin position="196"/>
        <end position="198"/>
    </location>
</feature>
<dbReference type="AlphaFoldDB" id="A0A158JWU4"/>
<dbReference type="PANTHER" id="PTHR24185:SF1">
    <property type="entry name" value="CALCIUM-INDEPENDENT PHOSPHOLIPASE A2-GAMMA"/>
    <property type="match status" value="1"/>
</dbReference>
<name>A0A158JWU4_9BURK</name>
<evidence type="ECO:0000256" key="2">
    <source>
        <dbReference type="ARBA" id="ARBA00022963"/>
    </source>
</evidence>
<dbReference type="GO" id="GO:0016042">
    <property type="term" value="P:lipid catabolic process"/>
    <property type="evidence" value="ECO:0007669"/>
    <property type="project" value="UniProtKB-UniRule"/>
</dbReference>
<evidence type="ECO:0000259" key="5">
    <source>
        <dbReference type="PROSITE" id="PS51635"/>
    </source>
</evidence>
<organism evidence="6 7">
    <name type="scientific">Caballeronia udeis</name>
    <dbReference type="NCBI Taxonomy" id="1232866"/>
    <lineage>
        <taxon>Bacteria</taxon>
        <taxon>Pseudomonadati</taxon>
        <taxon>Pseudomonadota</taxon>
        <taxon>Betaproteobacteria</taxon>
        <taxon>Burkholderiales</taxon>
        <taxon>Burkholderiaceae</taxon>
        <taxon>Caballeronia</taxon>
    </lineage>
</organism>
<feature type="short sequence motif" description="GXSXG" evidence="4">
    <location>
        <begin position="53"/>
        <end position="57"/>
    </location>
</feature>
<dbReference type="GO" id="GO:0016020">
    <property type="term" value="C:membrane"/>
    <property type="evidence" value="ECO:0007669"/>
    <property type="project" value="TreeGrafter"/>
</dbReference>
<dbReference type="GO" id="GO:0004620">
    <property type="term" value="F:phospholipase activity"/>
    <property type="evidence" value="ECO:0007669"/>
    <property type="project" value="TreeGrafter"/>
</dbReference>
<proteinExistence type="predicted"/>
<dbReference type="InterPro" id="IPR016035">
    <property type="entry name" value="Acyl_Trfase/lysoPLipase"/>
</dbReference>
<reference evidence="6 7" key="1">
    <citation type="submission" date="2016-01" db="EMBL/GenBank/DDBJ databases">
        <authorList>
            <person name="Oliw E.H."/>
        </authorList>
    </citation>
    <scope>NUCLEOTIDE SEQUENCE [LARGE SCALE GENOMIC DNA]</scope>
    <source>
        <strain evidence="6">LMG 27134</strain>
    </source>
</reference>
<dbReference type="SUPFAM" id="SSF52151">
    <property type="entry name" value="FabD/lysophospholipase-like"/>
    <property type="match status" value="1"/>
</dbReference>
<evidence type="ECO:0000313" key="6">
    <source>
        <dbReference type="EMBL" id="SAL73287.1"/>
    </source>
</evidence>
<keyword evidence="3 4" id="KW-0443">Lipid metabolism</keyword>
<evidence type="ECO:0000313" key="7">
    <source>
        <dbReference type="Proteomes" id="UP000054683"/>
    </source>
</evidence>
<dbReference type="Pfam" id="PF01734">
    <property type="entry name" value="Patatin"/>
    <property type="match status" value="1"/>
</dbReference>
<keyword evidence="2 4" id="KW-0442">Lipid degradation</keyword>
<protein>
    <submittedName>
        <fullName evidence="6">Patatin</fullName>
    </submittedName>
</protein>
<dbReference type="OrthoDB" id="9807112at2"/>
<dbReference type="InterPro" id="IPR002641">
    <property type="entry name" value="PNPLA_dom"/>
</dbReference>
<feature type="domain" description="PNPLA" evidence="5">
    <location>
        <begin position="10"/>
        <end position="210"/>
    </location>
</feature>
<evidence type="ECO:0000256" key="3">
    <source>
        <dbReference type="ARBA" id="ARBA00023098"/>
    </source>
</evidence>
<sequence length="378" mass="40799">MDTLKQRKLLAIDGGGVRGLLAVRILARIEALLRERSGRPGLVLADYFDYVAGTSAGAILATGIALGMSVQQLDALFVRDAGAMFAPTDNLVKRLLFARYDASALRDYLQKIFSADTTLGSTRLRTLLMLVMLNARTNSPWPVSSNPRAKYNGAQYGADSNLNLPLWQLVRASTAAPYFFEPERIRVGSQDHLFYDGAISSLNNPAFKLFQMATLPSYRLEWPTGADRMLLVSVGTGLLPKEIMKQTLAGTQVAATVLGAMQSLMFAGTTEVDMQCRAFARVLAGDEIDSEVGDFSGHTPIGGTPLFSYMRYNALLTPTGLEAIGCAHLAHNTFRLDDIHAMTACSEIGDAVGRLQVKPEHFADFPPDAGSGGARDSA</sequence>
<dbReference type="RefSeq" id="WP_062092979.1">
    <property type="nucleotide sequence ID" value="NZ_FCOK02000132.1"/>
</dbReference>
<feature type="active site" description="Proton acceptor" evidence="4">
    <location>
        <position position="196"/>
    </location>
</feature>
<dbReference type="GO" id="GO:0006631">
    <property type="term" value="P:fatty acid metabolic process"/>
    <property type="evidence" value="ECO:0007669"/>
    <property type="project" value="TreeGrafter"/>
</dbReference>
<gene>
    <name evidence="6" type="ORF">AWB69_08975</name>
</gene>
<feature type="active site" description="Nucleophile" evidence="4">
    <location>
        <position position="55"/>
    </location>
</feature>
<dbReference type="EMBL" id="FCOK02000132">
    <property type="protein sequence ID" value="SAL73287.1"/>
    <property type="molecule type" value="Genomic_DNA"/>
</dbReference>